<protein>
    <recommendedName>
        <fullName evidence="3">PF10387 family protein</fullName>
    </recommendedName>
</protein>
<accession>A0AB73LSW4</accession>
<evidence type="ECO:0008006" key="3">
    <source>
        <dbReference type="Google" id="ProtNLM"/>
    </source>
</evidence>
<dbReference type="Pfam" id="PF10387">
    <property type="entry name" value="DUF2442"/>
    <property type="match status" value="1"/>
</dbReference>
<dbReference type="Proteomes" id="UP000189337">
    <property type="component" value="Unassembled WGS sequence"/>
</dbReference>
<proteinExistence type="predicted"/>
<evidence type="ECO:0000313" key="2">
    <source>
        <dbReference type="Proteomes" id="UP000189337"/>
    </source>
</evidence>
<dbReference type="EMBL" id="MTSU01000022">
    <property type="protein sequence ID" value="ONF91369.1"/>
    <property type="molecule type" value="Genomic_DNA"/>
</dbReference>
<organism evidence="1 2">
    <name type="scientific">Leptospira santarosai</name>
    <dbReference type="NCBI Taxonomy" id="28183"/>
    <lineage>
        <taxon>Bacteria</taxon>
        <taxon>Pseudomonadati</taxon>
        <taxon>Spirochaetota</taxon>
        <taxon>Spirochaetia</taxon>
        <taxon>Leptospirales</taxon>
        <taxon>Leptospiraceae</taxon>
        <taxon>Leptospira</taxon>
    </lineage>
</organism>
<comment type="caution">
    <text evidence="1">The sequence shown here is derived from an EMBL/GenBank/DDBJ whole genome shotgun (WGS) entry which is preliminary data.</text>
</comment>
<name>A0AB73LSW4_9LEPT</name>
<evidence type="ECO:0000313" key="1">
    <source>
        <dbReference type="EMBL" id="ONF91369.1"/>
    </source>
</evidence>
<dbReference type="InterPro" id="IPR018841">
    <property type="entry name" value="DUF2442"/>
</dbReference>
<reference evidence="1 2" key="1">
    <citation type="submission" date="2017-01" db="EMBL/GenBank/DDBJ databases">
        <title>Comparative genomic analysis of Brazilian Leptospira santarosai.</title>
        <authorList>
            <person name="Moreno L.Z."/>
            <person name="Miraglia F."/>
            <person name="Kremer F.S."/>
            <person name="Eslabao M.R."/>
            <person name="Lilenbaum W."/>
            <person name="Dellagostin O.A."/>
            <person name="Moreno A.M."/>
        </authorList>
    </citation>
    <scope>NUCLEOTIDE SEQUENCE [LARGE SCALE GENOMIC DNA]</scope>
    <source>
        <strain evidence="1 2">M52/8-19</strain>
    </source>
</reference>
<dbReference type="RefSeq" id="WP_004461947.1">
    <property type="nucleotide sequence ID" value="NZ_CP028370.1"/>
</dbReference>
<gene>
    <name evidence="1" type="ORF">BWD14_17405</name>
</gene>
<sequence length="88" mass="9966">MSSTVGDNVLSHVPATKVWVENRMIYLELSDGRVIGFPSNRFKLLKSATDSELKEVKLELDGYALRWESLDEDLTVQGILEGRFQLPL</sequence>
<dbReference type="Gene3D" id="3.30.2020.40">
    <property type="entry name" value="Uncharacterised protein PF10387, DUF2442"/>
    <property type="match status" value="1"/>
</dbReference>
<dbReference type="AlphaFoldDB" id="A0AB73LSW4"/>